<evidence type="ECO:0000256" key="2">
    <source>
        <dbReference type="SAM" id="Phobius"/>
    </source>
</evidence>
<dbReference type="RefSeq" id="WP_173223750.1">
    <property type="nucleotide sequence ID" value="NZ_CP048104.1"/>
</dbReference>
<evidence type="ECO:0000313" key="5">
    <source>
        <dbReference type="Proteomes" id="UP000503088"/>
    </source>
</evidence>
<dbReference type="InterPro" id="IPR050154">
    <property type="entry name" value="UbiB_kinase"/>
</dbReference>
<dbReference type="Gene3D" id="1.10.510.10">
    <property type="entry name" value="Transferase(Phosphotransferase) domain 1"/>
    <property type="match status" value="1"/>
</dbReference>
<dbReference type="GO" id="GO:0005524">
    <property type="term" value="F:ATP binding"/>
    <property type="evidence" value="ECO:0007669"/>
    <property type="project" value="InterPro"/>
</dbReference>
<sequence length="556" mass="63228">MFGKKMKNLKRYREIVSILARHGFGYLLDEMGLFSRLSLKPNKNEEAGHDPATRGRHIREALEELGPAFIKLGQVAATRSDLIPEDILSELEKLHDAVAPLPFHEIRGVLEEEIGDLKIAFAQIEEKAVAAASIGQVHRAVLHTGETVAVKVQRPKMASVIYTDMAILQELALLAEQRLVWAEQYRIYEVIKELARSVQAELDYTTEARNTDKIRKQFSDDPNIVIPRIYWEQTSNRVLTMEYIHGVKLNDFQAINHLGLSQKQLAERLVQSIFHQVLIEGFFHGDPHPGNIFALPGNRLAFIDFGMVGRLTPEMKRHFSSLVIAMMRRSTDGVVQSILKMGLTPDDVDQEQLWLDIDQLTDKYYDVSLSNISLGEAVNDLFDVAFRHRIHLPPDLALVGKTMITLESIVYSLDPEISITQMTKPFGQQLLKERLHPKQLAGTAWREFIDYGESLISLPKQLRDLSENIKKGRIQVDVGVPRLNVFLRKLDQIVNRLSYSIVLLSFSIIMCGLIIGSSLTRQQTLLWKIPAIEIGFVIAVFMLFWLIYSIFKSGRL</sequence>
<feature type="transmembrane region" description="Helical" evidence="2">
    <location>
        <begin position="497"/>
        <end position="519"/>
    </location>
</feature>
<dbReference type="EMBL" id="CP048104">
    <property type="protein sequence ID" value="QKG85262.1"/>
    <property type="molecule type" value="Genomic_DNA"/>
</dbReference>
<dbReference type="AlphaFoldDB" id="A0A7D3XRK8"/>
<dbReference type="Pfam" id="PF03109">
    <property type="entry name" value="ABC1"/>
    <property type="match status" value="1"/>
</dbReference>
<feature type="domain" description="Protein kinase" evidence="3">
    <location>
        <begin position="123"/>
        <end position="449"/>
    </location>
</feature>
<dbReference type="PANTHER" id="PTHR10566:SF113">
    <property type="entry name" value="PROTEIN ACTIVITY OF BC1 COMPLEX KINASE 7, CHLOROPLASTIC"/>
    <property type="match status" value="1"/>
</dbReference>
<evidence type="ECO:0000313" key="4">
    <source>
        <dbReference type="EMBL" id="QKG85262.1"/>
    </source>
</evidence>
<dbReference type="PANTHER" id="PTHR10566">
    <property type="entry name" value="CHAPERONE-ACTIVITY OF BC1 COMPLEX CABC1 -RELATED"/>
    <property type="match status" value="1"/>
</dbReference>
<evidence type="ECO:0000259" key="3">
    <source>
        <dbReference type="PROSITE" id="PS50011"/>
    </source>
</evidence>
<dbReference type="InterPro" id="IPR004147">
    <property type="entry name" value="ABC1_dom"/>
</dbReference>
<dbReference type="Proteomes" id="UP000503088">
    <property type="component" value="Chromosome"/>
</dbReference>
<organism evidence="4 5">
    <name type="scientific">Kroppenstedtia pulmonis</name>
    <dbReference type="NCBI Taxonomy" id="1380685"/>
    <lineage>
        <taxon>Bacteria</taxon>
        <taxon>Bacillati</taxon>
        <taxon>Bacillota</taxon>
        <taxon>Bacilli</taxon>
        <taxon>Bacillales</taxon>
        <taxon>Thermoactinomycetaceae</taxon>
        <taxon>Kroppenstedtia</taxon>
    </lineage>
</organism>
<keyword evidence="2" id="KW-0812">Transmembrane</keyword>
<dbReference type="KEGG" id="kpul:GXN76_12775"/>
<keyword evidence="2" id="KW-0472">Membrane</keyword>
<keyword evidence="2" id="KW-1133">Transmembrane helix</keyword>
<protein>
    <submittedName>
        <fullName evidence="4">ABC transporter</fullName>
    </submittedName>
</protein>
<name>A0A7D3XRK8_9BACL</name>
<feature type="transmembrane region" description="Helical" evidence="2">
    <location>
        <begin position="531"/>
        <end position="551"/>
    </location>
</feature>
<evidence type="ECO:0000256" key="1">
    <source>
        <dbReference type="ARBA" id="ARBA00009670"/>
    </source>
</evidence>
<accession>A0A7D3XRK8</accession>
<dbReference type="CDD" id="cd05121">
    <property type="entry name" value="ABC1_ADCK3-like"/>
    <property type="match status" value="1"/>
</dbReference>
<comment type="similarity">
    <text evidence="1">Belongs to the protein kinase superfamily. ADCK protein kinase family.</text>
</comment>
<keyword evidence="5" id="KW-1185">Reference proteome</keyword>
<dbReference type="GO" id="GO:0004672">
    <property type="term" value="F:protein kinase activity"/>
    <property type="evidence" value="ECO:0007669"/>
    <property type="project" value="InterPro"/>
</dbReference>
<dbReference type="InterPro" id="IPR000719">
    <property type="entry name" value="Prot_kinase_dom"/>
</dbReference>
<dbReference type="InterPro" id="IPR011009">
    <property type="entry name" value="Kinase-like_dom_sf"/>
</dbReference>
<reference evidence="4 5" key="1">
    <citation type="submission" date="2020-01" db="EMBL/GenBank/DDBJ databases">
        <authorList>
            <person name="Gulvik C.A."/>
            <person name="Batra D.G."/>
        </authorList>
    </citation>
    <scope>NUCLEOTIDE SEQUENCE [LARGE SCALE GENOMIC DNA]</scope>
    <source>
        <strain evidence="4 5">W9323</strain>
    </source>
</reference>
<proteinExistence type="inferred from homology"/>
<dbReference type="SUPFAM" id="SSF56112">
    <property type="entry name" value="Protein kinase-like (PK-like)"/>
    <property type="match status" value="1"/>
</dbReference>
<gene>
    <name evidence="4" type="ORF">GXN76_12775</name>
</gene>
<dbReference type="PROSITE" id="PS50011">
    <property type="entry name" value="PROTEIN_KINASE_DOM"/>
    <property type="match status" value="1"/>
</dbReference>